<evidence type="ECO:0008006" key="5">
    <source>
        <dbReference type="Google" id="ProtNLM"/>
    </source>
</evidence>
<dbReference type="EMBL" id="JAKUCV010001565">
    <property type="protein sequence ID" value="KAJ4845820.1"/>
    <property type="molecule type" value="Genomic_DNA"/>
</dbReference>
<comment type="similarity">
    <text evidence="1">Belongs to the QWRF family.</text>
</comment>
<gene>
    <name evidence="3" type="ORF">Tsubulata_008229</name>
</gene>
<dbReference type="GO" id="GO:0008017">
    <property type="term" value="F:microtubule binding"/>
    <property type="evidence" value="ECO:0007669"/>
    <property type="project" value="TreeGrafter"/>
</dbReference>
<feature type="compositionally biased region" description="Low complexity" evidence="2">
    <location>
        <begin position="53"/>
        <end position="87"/>
    </location>
</feature>
<dbReference type="Proteomes" id="UP001141552">
    <property type="component" value="Unassembled WGS sequence"/>
</dbReference>
<reference evidence="3" key="2">
    <citation type="journal article" date="2023" name="Plants (Basel)">
        <title>Annotation of the Turnera subulata (Passifloraceae) Draft Genome Reveals the S-Locus Evolved after the Divergence of Turneroideae from Passifloroideae in a Stepwise Manner.</title>
        <authorList>
            <person name="Henning P.M."/>
            <person name="Roalson E.H."/>
            <person name="Mir W."/>
            <person name="McCubbin A.G."/>
            <person name="Shore J.S."/>
        </authorList>
    </citation>
    <scope>NUCLEOTIDE SEQUENCE</scope>
    <source>
        <strain evidence="3">F60SS</strain>
    </source>
</reference>
<evidence type="ECO:0000313" key="3">
    <source>
        <dbReference type="EMBL" id="KAJ4845820.1"/>
    </source>
</evidence>
<feature type="compositionally biased region" description="Polar residues" evidence="2">
    <location>
        <begin position="123"/>
        <end position="153"/>
    </location>
</feature>
<keyword evidence="4" id="KW-1185">Reference proteome</keyword>
<evidence type="ECO:0000313" key="4">
    <source>
        <dbReference type="Proteomes" id="UP001141552"/>
    </source>
</evidence>
<evidence type="ECO:0000256" key="2">
    <source>
        <dbReference type="SAM" id="MobiDB-lite"/>
    </source>
</evidence>
<dbReference type="Pfam" id="PF04484">
    <property type="entry name" value="QWRF"/>
    <property type="match status" value="1"/>
</dbReference>
<dbReference type="OrthoDB" id="1924320at2759"/>
<comment type="caution">
    <text evidence="3">The sequence shown here is derived from an EMBL/GenBank/DDBJ whole genome shotgun (WGS) entry which is preliminary data.</text>
</comment>
<feature type="region of interest" description="Disordered" evidence="2">
    <location>
        <begin position="275"/>
        <end position="441"/>
    </location>
</feature>
<feature type="compositionally biased region" description="Polar residues" evidence="2">
    <location>
        <begin position="236"/>
        <end position="245"/>
    </location>
</feature>
<feature type="compositionally biased region" description="Polar residues" evidence="2">
    <location>
        <begin position="275"/>
        <end position="286"/>
    </location>
</feature>
<evidence type="ECO:0000256" key="1">
    <source>
        <dbReference type="ARBA" id="ARBA00010016"/>
    </source>
</evidence>
<dbReference type="GO" id="GO:0005737">
    <property type="term" value="C:cytoplasm"/>
    <property type="evidence" value="ECO:0007669"/>
    <property type="project" value="TreeGrafter"/>
</dbReference>
<accession>A0A9Q0JM83</accession>
<feature type="compositionally biased region" description="Basic and acidic residues" evidence="2">
    <location>
        <begin position="216"/>
        <end position="227"/>
    </location>
</feature>
<dbReference type="PANTHER" id="PTHR31807">
    <property type="entry name" value="AUGMIN FAMILY MEMBER"/>
    <property type="match status" value="1"/>
</dbReference>
<dbReference type="AlphaFoldDB" id="A0A9Q0JM83"/>
<proteinExistence type="inferred from homology"/>
<feature type="compositionally biased region" description="Low complexity" evidence="2">
    <location>
        <begin position="375"/>
        <end position="389"/>
    </location>
</feature>
<dbReference type="PANTHER" id="PTHR31807:SF37">
    <property type="entry name" value="HAUS AUGMIN-LIKE COMPLEX SUBUNIT 8"/>
    <property type="match status" value="1"/>
</dbReference>
<name>A0A9Q0JM83_9ROSI</name>
<organism evidence="3 4">
    <name type="scientific">Turnera subulata</name>
    <dbReference type="NCBI Taxonomy" id="218843"/>
    <lineage>
        <taxon>Eukaryota</taxon>
        <taxon>Viridiplantae</taxon>
        <taxon>Streptophyta</taxon>
        <taxon>Embryophyta</taxon>
        <taxon>Tracheophyta</taxon>
        <taxon>Spermatophyta</taxon>
        <taxon>Magnoliopsida</taxon>
        <taxon>eudicotyledons</taxon>
        <taxon>Gunneridae</taxon>
        <taxon>Pentapetalae</taxon>
        <taxon>rosids</taxon>
        <taxon>fabids</taxon>
        <taxon>Malpighiales</taxon>
        <taxon>Passifloraceae</taxon>
        <taxon>Turnera</taxon>
    </lineage>
</organism>
<dbReference type="InterPro" id="IPR007573">
    <property type="entry name" value="QWRF"/>
</dbReference>
<feature type="region of interest" description="Disordered" evidence="2">
    <location>
        <begin position="1"/>
        <end position="249"/>
    </location>
</feature>
<feature type="compositionally biased region" description="Low complexity" evidence="2">
    <location>
        <begin position="29"/>
        <end position="40"/>
    </location>
</feature>
<sequence length="709" mass="76708">MDVCESKKHRVVGSPRHPLVPAERNSNNAAAAAAATATRRPATREVSSRYKSPTRASTPSSPRRCPSPSITRTSPATPKAAAAGTPKRSQSAERKRPSTPPSPRAPSTPVTESNVDVHLPSRRLSTGSRLQETLWPSTMRSLSVSFQSDSISVPVSKKEKPASPVASDRTLRPSSNVGHRQAEAPAGMRKPTPERKRSPLKGKNAQDQSENAKPVDSSHSRLIDQHRWPSRIGGKVSSNSLNKSADLTDKTVRGLSTPVGIGLSSLRRIPLSDSTSLKPLQKSSSDAAVRLISPEDMYRARDEANSVGSDAKSVDGNSPKVSAAKSVDDNSPKVSAAKSVDDNSPKVSAAQKLGFPDRISLPAIRTHPLPTAGMRPSSPSRASISRGLSPTRSRPATPARGVSPSPRVSASPRVSPSPRGVSPSPRGGSPSRVRASTVSSQMNSPASVLSFITDFKKGKKGANYVEDAHQLRLLHNRYLQWRFANARAEAVLYIQKVTAEKTLYNVLDSMLTLRDSVVRKRINLQQLQMELKLNDILTNQMTYLDDWALLEREHVNSLSGAVEDLEACTLRLPVTGGSKADLEALKVAISSAVDVMQAMGSSICCLLSKMEGMNILVSKLAALAEREKAMLDQCEAMLASTATMQVRNKRSLGNPQSIRGIVLLKISGKYKIIVEEYSIRTHLIQMKKAMERQPILAMKTPTWHDQLLI</sequence>
<reference evidence="3" key="1">
    <citation type="submission" date="2022-02" db="EMBL/GenBank/DDBJ databases">
        <authorList>
            <person name="Henning P.M."/>
            <person name="McCubbin A.G."/>
            <person name="Shore J.S."/>
        </authorList>
    </citation>
    <scope>NUCLEOTIDE SEQUENCE</scope>
    <source>
        <strain evidence="3">F60SS</strain>
        <tissue evidence="3">Leaves</tissue>
    </source>
</reference>
<feature type="compositionally biased region" description="Low complexity" evidence="2">
    <location>
        <begin position="400"/>
        <end position="436"/>
    </location>
</feature>
<dbReference type="GO" id="GO:0005880">
    <property type="term" value="C:nuclear microtubule"/>
    <property type="evidence" value="ECO:0007669"/>
    <property type="project" value="TreeGrafter"/>
</dbReference>
<dbReference type="GO" id="GO:0051225">
    <property type="term" value="P:spindle assembly"/>
    <property type="evidence" value="ECO:0007669"/>
    <property type="project" value="TreeGrafter"/>
</dbReference>
<protein>
    <recommendedName>
        <fullName evidence="5">AUGMIN subunit 8</fullName>
    </recommendedName>
</protein>